<feature type="compositionally biased region" description="Basic and acidic residues" evidence="1">
    <location>
        <begin position="147"/>
        <end position="156"/>
    </location>
</feature>
<name>A0A834C077_ORYME</name>
<dbReference type="Proteomes" id="UP000646548">
    <property type="component" value="Unassembled WGS sequence"/>
</dbReference>
<feature type="region of interest" description="Disordered" evidence="1">
    <location>
        <begin position="24"/>
        <end position="69"/>
    </location>
</feature>
<gene>
    <name evidence="2" type="ORF">FQA47_002821</name>
</gene>
<feature type="region of interest" description="Disordered" evidence="1">
    <location>
        <begin position="147"/>
        <end position="167"/>
    </location>
</feature>
<feature type="compositionally biased region" description="Low complexity" evidence="1">
    <location>
        <begin position="51"/>
        <end position="63"/>
    </location>
</feature>
<reference evidence="2" key="1">
    <citation type="journal article" name="BMC Genomics">
        <title>Long-read sequencing and de novo genome assembly of marine medaka (Oryzias melastigma).</title>
        <authorList>
            <person name="Liang P."/>
            <person name="Saqib H.S.A."/>
            <person name="Ni X."/>
            <person name="Shen Y."/>
        </authorList>
    </citation>
    <scope>NUCLEOTIDE SEQUENCE</scope>
    <source>
        <strain evidence="2">Bigg-433</strain>
    </source>
</reference>
<evidence type="ECO:0000256" key="1">
    <source>
        <dbReference type="SAM" id="MobiDB-lite"/>
    </source>
</evidence>
<sequence>MIRHGTLWSLRPPHWSLLAVSRGGSSRRLSGRPAGSASLSHSPGLPETCQTSSTPESETSGGSFVLPPSNIHRKAAAEAAGSRWKCERSRHAAAEGSSADCRSAALPRAHAPRRERAGNNGVRNISELGQLQLRQNHERTTAELRCQTDREKKAGEETEAEWSGVEPRCGQTSCEKLQSLRVGGSGSVPLHGSTSL</sequence>
<accession>A0A834C077</accession>
<feature type="compositionally biased region" description="Low complexity" evidence="1">
    <location>
        <begin position="24"/>
        <end position="38"/>
    </location>
</feature>
<proteinExistence type="predicted"/>
<dbReference type="EMBL" id="WKFB01000527">
    <property type="protein sequence ID" value="KAF6720340.1"/>
    <property type="molecule type" value="Genomic_DNA"/>
</dbReference>
<evidence type="ECO:0000313" key="3">
    <source>
        <dbReference type="Proteomes" id="UP000646548"/>
    </source>
</evidence>
<feature type="region of interest" description="Disordered" evidence="1">
    <location>
        <begin position="95"/>
        <end position="123"/>
    </location>
</feature>
<organism evidence="2 3">
    <name type="scientific">Oryzias melastigma</name>
    <name type="common">Marine medaka</name>
    <dbReference type="NCBI Taxonomy" id="30732"/>
    <lineage>
        <taxon>Eukaryota</taxon>
        <taxon>Metazoa</taxon>
        <taxon>Chordata</taxon>
        <taxon>Craniata</taxon>
        <taxon>Vertebrata</taxon>
        <taxon>Euteleostomi</taxon>
        <taxon>Actinopterygii</taxon>
        <taxon>Neopterygii</taxon>
        <taxon>Teleostei</taxon>
        <taxon>Neoteleostei</taxon>
        <taxon>Acanthomorphata</taxon>
        <taxon>Ovalentaria</taxon>
        <taxon>Atherinomorphae</taxon>
        <taxon>Beloniformes</taxon>
        <taxon>Adrianichthyidae</taxon>
        <taxon>Oryziinae</taxon>
        <taxon>Oryzias</taxon>
    </lineage>
</organism>
<dbReference type="AlphaFoldDB" id="A0A834C077"/>
<protein>
    <submittedName>
        <fullName evidence="2">Uncharacterized protein</fullName>
    </submittedName>
</protein>
<comment type="caution">
    <text evidence="2">The sequence shown here is derived from an EMBL/GenBank/DDBJ whole genome shotgun (WGS) entry which is preliminary data.</text>
</comment>
<evidence type="ECO:0000313" key="2">
    <source>
        <dbReference type="EMBL" id="KAF6720340.1"/>
    </source>
</evidence>